<evidence type="ECO:0000313" key="2">
    <source>
        <dbReference type="Proteomes" id="UP000184609"/>
    </source>
</evidence>
<dbReference type="OrthoDB" id="708590at2"/>
<dbReference type="EMBL" id="FRXN01000001">
    <property type="protein sequence ID" value="SHO59892.1"/>
    <property type="molecule type" value="Genomic_DNA"/>
</dbReference>
<protein>
    <recommendedName>
        <fullName evidence="3">Lipocalin-like domain-containing protein</fullName>
    </recommendedName>
</protein>
<dbReference type="Proteomes" id="UP000184609">
    <property type="component" value="Unassembled WGS sequence"/>
</dbReference>
<keyword evidence="2" id="KW-1185">Reference proteome</keyword>
<evidence type="ECO:0000313" key="1">
    <source>
        <dbReference type="EMBL" id="SHO59892.1"/>
    </source>
</evidence>
<sequence>MISNSQYPFSRILLLIIGFVVVLFSCDTDQPQLLEGNYSGTFTRGNESSTVELIFENGKFEGSSEITKFPAICNGTYQVSGNKIEFTNSCAWTAEFDWTLILSGSWTFQKTNNQLILTHSNGDQYNLN</sequence>
<evidence type="ECO:0008006" key="3">
    <source>
        <dbReference type="Google" id="ProtNLM"/>
    </source>
</evidence>
<name>A0A1M7Z4Z7_9BACT</name>
<dbReference type="RefSeq" id="WP_073570100.1">
    <property type="nucleotide sequence ID" value="NZ_FRXN01000001.1"/>
</dbReference>
<reference evidence="2" key="1">
    <citation type="submission" date="2016-12" db="EMBL/GenBank/DDBJ databases">
        <authorList>
            <person name="Varghese N."/>
            <person name="Submissions S."/>
        </authorList>
    </citation>
    <scope>NUCLEOTIDE SEQUENCE [LARGE SCALE GENOMIC DNA]</scope>
    <source>
        <strain evidence="2">DSM 25035</strain>
    </source>
</reference>
<organism evidence="1 2">
    <name type="scientific">Algoriphagus zhangzhouensis</name>
    <dbReference type="NCBI Taxonomy" id="1073327"/>
    <lineage>
        <taxon>Bacteria</taxon>
        <taxon>Pseudomonadati</taxon>
        <taxon>Bacteroidota</taxon>
        <taxon>Cytophagia</taxon>
        <taxon>Cytophagales</taxon>
        <taxon>Cyclobacteriaceae</taxon>
        <taxon>Algoriphagus</taxon>
    </lineage>
</organism>
<accession>A0A1M7Z4Z7</accession>
<gene>
    <name evidence="1" type="ORF">SAMN04488108_0432</name>
</gene>
<proteinExistence type="predicted"/>
<dbReference type="STRING" id="1073327.SAMN04488108_0432"/>
<dbReference type="AlphaFoldDB" id="A0A1M7Z4Z7"/>